<dbReference type="InterPro" id="IPR025983">
    <property type="entry name" value="Cys_rich_CPCC"/>
</dbReference>
<evidence type="ECO:0000313" key="3">
    <source>
        <dbReference type="EMBL" id="AZL60633.1"/>
    </source>
</evidence>
<dbReference type="RefSeq" id="WP_125326834.1">
    <property type="nucleotide sequence ID" value="NZ_CP034328.1"/>
</dbReference>
<feature type="domain" description="Cysteine-rich CPCC" evidence="2">
    <location>
        <begin position="5"/>
        <end position="77"/>
    </location>
</feature>
<dbReference type="KEGG" id="taw:EI545_18475"/>
<sequence>MARLPCPCCQLPTLTERGGYDICPVCWWEDDGQDDTDADLVRGGPNGPYSLTRARANTRDHGDMYAPGTGIDAVRTPTAERLALLDLARQMWSGKLPIDETRLQSLIAAQRTSLT</sequence>
<evidence type="ECO:0000256" key="1">
    <source>
        <dbReference type="SAM" id="MobiDB-lite"/>
    </source>
</evidence>
<name>A0A3S8UAM0_9RHOB</name>
<dbReference type="OrthoDB" id="1456570at2"/>
<dbReference type="Proteomes" id="UP000282002">
    <property type="component" value="Chromosome"/>
</dbReference>
<reference evidence="3 4" key="1">
    <citation type="submission" date="2018-12" db="EMBL/GenBank/DDBJ databases">
        <title>Complete genome sequencing of Tabrizicola sp. K13M18.</title>
        <authorList>
            <person name="Bae J.-W."/>
        </authorList>
    </citation>
    <scope>NUCLEOTIDE SEQUENCE [LARGE SCALE GENOMIC DNA]</scope>
    <source>
        <strain evidence="3 4">K13M18</strain>
    </source>
</reference>
<accession>A0A3S8UAM0</accession>
<dbReference type="EMBL" id="CP034328">
    <property type="protein sequence ID" value="AZL60633.1"/>
    <property type="molecule type" value="Genomic_DNA"/>
</dbReference>
<dbReference type="AlphaFoldDB" id="A0A3S8UAM0"/>
<feature type="region of interest" description="Disordered" evidence="1">
    <location>
        <begin position="40"/>
        <end position="72"/>
    </location>
</feature>
<evidence type="ECO:0000313" key="4">
    <source>
        <dbReference type="Proteomes" id="UP000282002"/>
    </source>
</evidence>
<keyword evidence="4" id="KW-1185">Reference proteome</keyword>
<organism evidence="3 4">
    <name type="scientific">Tabrizicola piscis</name>
    <dbReference type="NCBI Taxonomy" id="2494374"/>
    <lineage>
        <taxon>Bacteria</taxon>
        <taxon>Pseudomonadati</taxon>
        <taxon>Pseudomonadota</taxon>
        <taxon>Alphaproteobacteria</taxon>
        <taxon>Rhodobacterales</taxon>
        <taxon>Paracoccaceae</taxon>
        <taxon>Tabrizicola</taxon>
    </lineage>
</organism>
<protein>
    <recommendedName>
        <fullName evidence="2">Cysteine-rich CPCC domain-containing protein</fullName>
    </recommendedName>
</protein>
<dbReference type="Pfam" id="PF14206">
    <property type="entry name" value="Cys_rich_CPCC"/>
    <property type="match status" value="1"/>
</dbReference>
<proteinExistence type="predicted"/>
<evidence type="ECO:0000259" key="2">
    <source>
        <dbReference type="Pfam" id="PF14206"/>
    </source>
</evidence>
<gene>
    <name evidence="3" type="ORF">EI545_18475</name>
</gene>